<gene>
    <name evidence="1" type="ORF">HRQ87_14130</name>
</gene>
<sequence length="164" mass="17814">MKKILFIAFLGVCAYAALPYWNVYTMSQGIEAGDPKVLENKVDWDRVRGAMGDDIKASMMAQAGSDPLAGAMANTLGGAMVDGMVDSFVTPANAADIIRQSDVQDPWAHISWAFFTAVNEFKVTLSETETGGDTAADLYFERQGLQWQLVRIKLPDDVLSGLNS</sequence>
<dbReference type="InterPro" id="IPR021330">
    <property type="entry name" value="DUF2939"/>
</dbReference>
<dbReference type="Proteomes" id="UP000777935">
    <property type="component" value="Unassembled WGS sequence"/>
</dbReference>
<proteinExistence type="predicted"/>
<comment type="caution">
    <text evidence="1">The sequence shown here is derived from an EMBL/GenBank/DDBJ whole genome shotgun (WGS) entry which is preliminary data.</text>
</comment>
<protein>
    <submittedName>
        <fullName evidence="1">DUF2939 domain-containing protein</fullName>
    </submittedName>
</protein>
<accession>A0ABX2IZ26</accession>
<keyword evidence="2" id="KW-1185">Reference proteome</keyword>
<dbReference type="RefSeq" id="WP_174139094.1">
    <property type="nucleotide sequence ID" value="NZ_JABUFE010000009.1"/>
</dbReference>
<dbReference type="Pfam" id="PF11159">
    <property type="entry name" value="DUF2939"/>
    <property type="match status" value="1"/>
</dbReference>
<evidence type="ECO:0000313" key="2">
    <source>
        <dbReference type="Proteomes" id="UP000777935"/>
    </source>
</evidence>
<dbReference type="EMBL" id="JABUFE010000009">
    <property type="protein sequence ID" value="NSX55941.1"/>
    <property type="molecule type" value="Genomic_DNA"/>
</dbReference>
<reference evidence="1 2" key="1">
    <citation type="submission" date="2020-06" db="EMBL/GenBank/DDBJ databases">
        <title>Sulfitobacter algicola sp. nov., isolated from green algae.</title>
        <authorList>
            <person name="Wang C."/>
        </authorList>
    </citation>
    <scope>NUCLEOTIDE SEQUENCE [LARGE SCALE GENOMIC DNA]</scope>
    <source>
        <strain evidence="1 2">1151</strain>
    </source>
</reference>
<organism evidence="1 2">
    <name type="scientific">Parasulfitobacter algicola</name>
    <dbReference type="NCBI Taxonomy" id="2614809"/>
    <lineage>
        <taxon>Bacteria</taxon>
        <taxon>Pseudomonadati</taxon>
        <taxon>Pseudomonadota</taxon>
        <taxon>Alphaproteobacteria</taxon>
        <taxon>Rhodobacterales</taxon>
        <taxon>Roseobacteraceae</taxon>
        <taxon>Parasulfitobacter</taxon>
    </lineage>
</organism>
<name>A0ABX2IZ26_9RHOB</name>
<evidence type="ECO:0000313" key="1">
    <source>
        <dbReference type="EMBL" id="NSX55941.1"/>
    </source>
</evidence>